<name>A0AAJ5ZIJ5_9CHLR</name>
<accession>A0AAJ5ZIJ5</accession>
<evidence type="ECO:0000313" key="6">
    <source>
        <dbReference type="EMBL" id="WFG39392.1"/>
    </source>
</evidence>
<dbReference type="InterPro" id="IPR003099">
    <property type="entry name" value="Prephen_DH"/>
</dbReference>
<reference evidence="7" key="3">
    <citation type="submission" date="2023-06" db="EMBL/GenBank/DDBJ databases">
        <title>Pangenomics reveal diversification of enzyme families and niche specialization in globally abundant SAR202 bacteria.</title>
        <authorList>
            <person name="Saw J.H.W."/>
        </authorList>
    </citation>
    <scope>NUCLEOTIDE SEQUENCE [LARGE SCALE GENOMIC DNA]</scope>
    <source>
        <strain evidence="7">JH1073</strain>
    </source>
</reference>
<dbReference type="PROSITE" id="PS51176">
    <property type="entry name" value="PDH_ADH"/>
    <property type="match status" value="1"/>
</dbReference>
<feature type="compositionally biased region" description="Basic and acidic residues" evidence="3">
    <location>
        <begin position="289"/>
        <end position="300"/>
    </location>
</feature>
<evidence type="ECO:0000313" key="5">
    <source>
        <dbReference type="EMBL" id="MDG0865877.1"/>
    </source>
</evidence>
<evidence type="ECO:0000256" key="3">
    <source>
        <dbReference type="SAM" id="MobiDB-lite"/>
    </source>
</evidence>
<dbReference type="RefSeq" id="WP_342823039.1">
    <property type="nucleotide sequence ID" value="NZ_CP046146.1"/>
</dbReference>
<dbReference type="PANTHER" id="PTHR21363:SF0">
    <property type="entry name" value="PREPHENATE DEHYDROGENASE [NADP(+)]"/>
    <property type="match status" value="1"/>
</dbReference>
<dbReference type="Proteomes" id="UP001321249">
    <property type="component" value="Unassembled WGS sequence"/>
</dbReference>
<dbReference type="EMBL" id="WMBE01000001">
    <property type="protein sequence ID" value="MDG0865877.1"/>
    <property type="molecule type" value="Genomic_DNA"/>
</dbReference>
<dbReference type="PANTHER" id="PTHR21363">
    <property type="entry name" value="PREPHENATE DEHYDROGENASE"/>
    <property type="match status" value="1"/>
</dbReference>
<keyword evidence="2" id="KW-0560">Oxidoreductase</keyword>
<dbReference type="SUPFAM" id="SSF51735">
    <property type="entry name" value="NAD(P)-binding Rossmann-fold domains"/>
    <property type="match status" value="1"/>
</dbReference>
<dbReference type="Gene3D" id="1.10.3660.10">
    <property type="entry name" value="6-phosphogluconate dehydrogenase C-terminal like domain"/>
    <property type="match status" value="1"/>
</dbReference>
<dbReference type="InterPro" id="IPR046825">
    <property type="entry name" value="PDH_C"/>
</dbReference>
<sequence length="341" mass="36636">MTNYTIIGLGRIGTSLGMAIRSKGDAKVTGYDADNDAQSLAQRMGAVDDIEWNIDKAVEKADVVVVATPAGSIYDVFDGVARYLKQDTVVTDTSPTKRAVMEWANELLPAGVTYVGGNPLTGAAIREQKESSGYIFHNAKWAVVAPPTAGNKAIQAVTDMIEHVGAKPVFMDPHEHDSFSAATTGLPAVVSAAVMNSVSTSPSWAEISRFVGQDFDNITSPSTGDPASLQSSAATNADMLAHWIDQLIERFQAIRAGLLDDEVRFASDGVLADSFVQAWEQRARLEAGVADRRPDSEERAPIPSSSESMMGLFFGSRIAKVMGRGSDPKKDSTKYDRRKMN</sequence>
<dbReference type="Gene3D" id="3.40.50.720">
    <property type="entry name" value="NAD(P)-binding Rossmann-like Domain"/>
    <property type="match status" value="1"/>
</dbReference>
<dbReference type="InterPro" id="IPR046826">
    <property type="entry name" value="PDH_N"/>
</dbReference>
<evidence type="ECO:0000259" key="4">
    <source>
        <dbReference type="PROSITE" id="PS51176"/>
    </source>
</evidence>
<reference evidence="7 8" key="1">
    <citation type="submission" date="2019-11" db="EMBL/GenBank/DDBJ databases">
        <authorList>
            <person name="Cho J.-C."/>
        </authorList>
    </citation>
    <scope>NUCLEOTIDE SEQUENCE [LARGE SCALE GENOMIC DNA]</scope>
    <source>
        <strain evidence="6 7">JH1073</strain>
        <strain evidence="5 8">JH702</strain>
    </source>
</reference>
<feature type="compositionally biased region" description="Basic and acidic residues" evidence="3">
    <location>
        <begin position="326"/>
        <end position="341"/>
    </location>
</feature>
<feature type="domain" description="Prephenate/arogenate dehydrogenase" evidence="4">
    <location>
        <begin position="2"/>
        <end position="293"/>
    </location>
</feature>
<evidence type="ECO:0000313" key="8">
    <source>
        <dbReference type="Proteomes" id="UP001321249"/>
    </source>
</evidence>
<dbReference type="GO" id="GO:0004665">
    <property type="term" value="F:prephenate dehydrogenase (NADP+) activity"/>
    <property type="evidence" value="ECO:0007669"/>
    <property type="project" value="InterPro"/>
</dbReference>
<dbReference type="GO" id="GO:0008977">
    <property type="term" value="F:prephenate dehydrogenase (NAD+) activity"/>
    <property type="evidence" value="ECO:0007669"/>
    <property type="project" value="InterPro"/>
</dbReference>
<proteinExistence type="inferred from homology"/>
<dbReference type="Pfam" id="PF20463">
    <property type="entry name" value="PDH_C"/>
    <property type="match status" value="1"/>
</dbReference>
<dbReference type="Pfam" id="PF02153">
    <property type="entry name" value="PDH_N"/>
    <property type="match status" value="1"/>
</dbReference>
<dbReference type="GO" id="GO:0070403">
    <property type="term" value="F:NAD+ binding"/>
    <property type="evidence" value="ECO:0007669"/>
    <property type="project" value="InterPro"/>
</dbReference>
<evidence type="ECO:0000256" key="1">
    <source>
        <dbReference type="ARBA" id="ARBA00007964"/>
    </source>
</evidence>
<dbReference type="GO" id="GO:0006571">
    <property type="term" value="P:tyrosine biosynthetic process"/>
    <property type="evidence" value="ECO:0007669"/>
    <property type="project" value="InterPro"/>
</dbReference>
<dbReference type="InterPro" id="IPR008927">
    <property type="entry name" value="6-PGluconate_DH-like_C_sf"/>
</dbReference>
<gene>
    <name evidence="5" type="ORF">GKO46_02170</name>
    <name evidence="6" type="ORF">GKO48_07090</name>
</gene>
<protein>
    <submittedName>
        <fullName evidence="6">Prephenate dehydrogenase/arogenate dehydrogenase family protein</fullName>
    </submittedName>
</protein>
<evidence type="ECO:0000313" key="7">
    <source>
        <dbReference type="Proteomes" id="UP001219901"/>
    </source>
</evidence>
<dbReference type="InterPro" id="IPR036291">
    <property type="entry name" value="NAD(P)-bd_dom_sf"/>
</dbReference>
<dbReference type="Proteomes" id="UP001219901">
    <property type="component" value="Chromosome"/>
</dbReference>
<dbReference type="SUPFAM" id="SSF48179">
    <property type="entry name" value="6-phosphogluconate dehydrogenase C-terminal domain-like"/>
    <property type="match status" value="1"/>
</dbReference>
<keyword evidence="7" id="KW-1185">Reference proteome</keyword>
<dbReference type="InterPro" id="IPR050812">
    <property type="entry name" value="Preph/Arog_dehydrog"/>
</dbReference>
<reference evidence="6" key="2">
    <citation type="journal article" date="2023" name="Nat. Commun.">
        <title>Cultivation of marine bacteria of the SAR202 clade.</title>
        <authorList>
            <person name="Lim Y."/>
            <person name="Seo J.H."/>
            <person name="Giovannoni S.J."/>
            <person name="Kang I."/>
            <person name="Cho J.C."/>
        </authorList>
    </citation>
    <scope>NUCLEOTIDE SEQUENCE</scope>
    <source>
        <strain evidence="6">JH1073</strain>
    </source>
</reference>
<feature type="region of interest" description="Disordered" evidence="3">
    <location>
        <begin position="289"/>
        <end position="308"/>
    </location>
</feature>
<organism evidence="6 7">
    <name type="scientific">Candidatus Lucifugimonas marina</name>
    <dbReference type="NCBI Taxonomy" id="3038979"/>
    <lineage>
        <taxon>Bacteria</taxon>
        <taxon>Bacillati</taxon>
        <taxon>Chloroflexota</taxon>
        <taxon>Dehalococcoidia</taxon>
        <taxon>SAR202 cluster</taxon>
        <taxon>Candidatus Lucifugimonadales</taxon>
        <taxon>Candidatus Lucifugimonadaceae</taxon>
        <taxon>Candidatus Lucifugimonas</taxon>
    </lineage>
</organism>
<dbReference type="AlphaFoldDB" id="A0AAJ5ZIJ5"/>
<dbReference type="EMBL" id="CP046147">
    <property type="protein sequence ID" value="WFG39392.1"/>
    <property type="molecule type" value="Genomic_DNA"/>
</dbReference>
<comment type="similarity">
    <text evidence="1">Belongs to the prephenate/arogenate dehydrogenase family.</text>
</comment>
<evidence type="ECO:0000256" key="2">
    <source>
        <dbReference type="ARBA" id="ARBA00023002"/>
    </source>
</evidence>
<feature type="region of interest" description="Disordered" evidence="3">
    <location>
        <begin position="321"/>
        <end position="341"/>
    </location>
</feature>